<dbReference type="OrthoDB" id="2565295at2"/>
<dbReference type="GO" id="GO:0008206">
    <property type="term" value="P:bile acid metabolic process"/>
    <property type="evidence" value="ECO:0007669"/>
    <property type="project" value="UniProtKB-ARBA"/>
</dbReference>
<dbReference type="FunFam" id="3.40.50.720:FF:000084">
    <property type="entry name" value="Short-chain dehydrogenase reductase"/>
    <property type="match status" value="1"/>
</dbReference>
<evidence type="ECO:0000313" key="3">
    <source>
        <dbReference type="EMBL" id="RAV22884.1"/>
    </source>
</evidence>
<dbReference type="Gene3D" id="3.40.50.720">
    <property type="entry name" value="NAD(P)-binding Rossmann-like Domain"/>
    <property type="match status" value="1"/>
</dbReference>
<dbReference type="PANTHER" id="PTHR24321">
    <property type="entry name" value="DEHYDROGENASES, SHORT CHAIN"/>
    <property type="match status" value="1"/>
</dbReference>
<comment type="caution">
    <text evidence="3">The sequence shown here is derived from an EMBL/GenBank/DDBJ whole genome shotgun (WGS) entry which is preliminary data.</text>
</comment>
<dbReference type="Proteomes" id="UP000250369">
    <property type="component" value="Unassembled WGS sequence"/>
</dbReference>
<dbReference type="InterPro" id="IPR002347">
    <property type="entry name" value="SDR_fam"/>
</dbReference>
<organism evidence="3 4">
    <name type="scientific">Paenibacillus contaminans</name>
    <dbReference type="NCBI Taxonomy" id="450362"/>
    <lineage>
        <taxon>Bacteria</taxon>
        <taxon>Bacillati</taxon>
        <taxon>Bacillota</taxon>
        <taxon>Bacilli</taxon>
        <taxon>Bacillales</taxon>
        <taxon>Paenibacillaceae</taxon>
        <taxon>Paenibacillus</taxon>
    </lineage>
</organism>
<dbReference type="EMBL" id="QMFB01000001">
    <property type="protein sequence ID" value="RAV22884.1"/>
    <property type="molecule type" value="Genomic_DNA"/>
</dbReference>
<proteinExistence type="inferred from homology"/>
<evidence type="ECO:0000256" key="2">
    <source>
        <dbReference type="ARBA" id="ARBA00023002"/>
    </source>
</evidence>
<dbReference type="InterPro" id="IPR020904">
    <property type="entry name" value="Sc_DH/Rdtase_CS"/>
</dbReference>
<accession>A0A329MSV6</accession>
<dbReference type="CDD" id="cd05233">
    <property type="entry name" value="SDR_c"/>
    <property type="match status" value="1"/>
</dbReference>
<evidence type="ECO:0000313" key="4">
    <source>
        <dbReference type="Proteomes" id="UP000250369"/>
    </source>
</evidence>
<dbReference type="SUPFAM" id="SSF51735">
    <property type="entry name" value="NAD(P)-binding Rossmann-fold domains"/>
    <property type="match status" value="1"/>
</dbReference>
<dbReference type="InterPro" id="IPR036291">
    <property type="entry name" value="NAD(P)-bd_dom_sf"/>
</dbReference>
<protein>
    <submittedName>
        <fullName evidence="3">SDR family NAD(P)-dependent oxidoreductase</fullName>
    </submittedName>
</protein>
<reference evidence="3 4" key="1">
    <citation type="journal article" date="2009" name="Int. J. Syst. Evol. Microbiol.">
        <title>Paenibacillus contaminans sp. nov., isolated from a contaminated laboratory plate.</title>
        <authorList>
            <person name="Chou J.H."/>
            <person name="Lee J.H."/>
            <person name="Lin M.C."/>
            <person name="Chang P.S."/>
            <person name="Arun A.B."/>
            <person name="Young C.C."/>
            <person name="Chen W.M."/>
        </authorList>
    </citation>
    <scope>NUCLEOTIDE SEQUENCE [LARGE SCALE GENOMIC DNA]</scope>
    <source>
        <strain evidence="3 4">CKOBP-6</strain>
    </source>
</reference>
<dbReference type="PRINTS" id="PR00080">
    <property type="entry name" value="SDRFAMILY"/>
</dbReference>
<dbReference type="AlphaFoldDB" id="A0A329MSV6"/>
<dbReference type="RefSeq" id="WP_113028993.1">
    <property type="nucleotide sequence ID" value="NZ_QMFB01000001.1"/>
</dbReference>
<dbReference type="PROSITE" id="PS00061">
    <property type="entry name" value="ADH_SHORT"/>
    <property type="match status" value="1"/>
</dbReference>
<name>A0A329MSV6_9BACL</name>
<gene>
    <name evidence="3" type="ORF">DQG23_01360</name>
</gene>
<evidence type="ECO:0000256" key="1">
    <source>
        <dbReference type="ARBA" id="ARBA00006484"/>
    </source>
</evidence>
<keyword evidence="2" id="KW-0560">Oxidoreductase</keyword>
<dbReference type="PANTHER" id="PTHR24321:SF8">
    <property type="entry name" value="ESTRADIOL 17-BETA-DEHYDROGENASE 8-RELATED"/>
    <property type="match status" value="1"/>
</dbReference>
<dbReference type="GO" id="GO:0016491">
    <property type="term" value="F:oxidoreductase activity"/>
    <property type="evidence" value="ECO:0007669"/>
    <property type="project" value="UniProtKB-KW"/>
</dbReference>
<dbReference type="Pfam" id="PF13561">
    <property type="entry name" value="adh_short_C2"/>
    <property type="match status" value="1"/>
</dbReference>
<comment type="similarity">
    <text evidence="1">Belongs to the short-chain dehydrogenases/reductases (SDR) family.</text>
</comment>
<sequence length="256" mass="27917">MTLQLENKVIVITGAQGAAGSDATKMFLERGAFVAACDIRPEGDFRDFQNLKEQYGSDRLIYIQANMTKEDQVQNLMRQTDQAFGRLNGCYHTTYVNNYELIAKQSLEDWEGSIRGTLTSTFLVSKYAAELMIKSQGGSIVNVSSVLGSYARKHNAAYGAGKAGVEHLTRVVAVEYAKYGIRANTVVPGDFKSEEVLANMSQEHNETMKADSLVGRSGSAREINEVAAFLLSDAASYVTGSLYPATGGIWVSPDRL</sequence>
<dbReference type="PRINTS" id="PR00081">
    <property type="entry name" value="GDHRDH"/>
</dbReference>
<keyword evidence="4" id="KW-1185">Reference proteome</keyword>